<dbReference type="InterPro" id="IPR000847">
    <property type="entry name" value="LysR_HTH_N"/>
</dbReference>
<dbReference type="AlphaFoldDB" id="A0A2X3JEC0"/>
<gene>
    <name evidence="6" type="primary">cynR_5</name>
    <name evidence="6" type="ORF">NCTC12120_06388</name>
</gene>
<keyword evidence="2" id="KW-0805">Transcription regulation</keyword>
<dbReference type="PROSITE" id="PS50931">
    <property type="entry name" value="HTH_LYSR"/>
    <property type="match status" value="1"/>
</dbReference>
<dbReference type="Proteomes" id="UP000251197">
    <property type="component" value="Unassembled WGS sequence"/>
</dbReference>
<proteinExistence type="inferred from homology"/>
<protein>
    <submittedName>
        <fullName evidence="6">Cyn operon transcriptional activator</fullName>
    </submittedName>
</protein>
<feature type="domain" description="HTH lysR-type" evidence="5">
    <location>
        <begin position="2"/>
        <end position="59"/>
    </location>
</feature>
<name>A0A2X3JEC0_9ENTR</name>
<evidence type="ECO:0000256" key="1">
    <source>
        <dbReference type="ARBA" id="ARBA00009437"/>
    </source>
</evidence>
<dbReference type="Gene3D" id="1.10.10.10">
    <property type="entry name" value="Winged helix-like DNA-binding domain superfamily/Winged helix DNA-binding domain"/>
    <property type="match status" value="1"/>
</dbReference>
<accession>A0A2X3JEC0</accession>
<evidence type="ECO:0000256" key="4">
    <source>
        <dbReference type="ARBA" id="ARBA00023163"/>
    </source>
</evidence>
<dbReference type="GO" id="GO:0003700">
    <property type="term" value="F:DNA-binding transcription factor activity"/>
    <property type="evidence" value="ECO:0007669"/>
    <property type="project" value="InterPro"/>
</dbReference>
<evidence type="ECO:0000313" key="7">
    <source>
        <dbReference type="Proteomes" id="UP000251197"/>
    </source>
</evidence>
<sequence length="125" mass="13521">MISSDDLSFFRTIATHGTLAAAARALNVTPPSVTQRLRGLEQRLGVDLILRPSRQVSLTDEGSLLLSRAEKILTELAGLQSALDGQAAAGERQAARAGPAGVWQTTILRRCWGNTPRSMKALRWN</sequence>
<dbReference type="InterPro" id="IPR036390">
    <property type="entry name" value="WH_DNA-bd_sf"/>
</dbReference>
<dbReference type="Pfam" id="PF00126">
    <property type="entry name" value="HTH_1"/>
    <property type="match status" value="1"/>
</dbReference>
<dbReference type="PANTHER" id="PTHR30346">
    <property type="entry name" value="TRANSCRIPTIONAL DUAL REGULATOR HCAR-RELATED"/>
    <property type="match status" value="1"/>
</dbReference>
<dbReference type="EMBL" id="UAVU01000010">
    <property type="protein sequence ID" value="SQC93274.1"/>
    <property type="molecule type" value="Genomic_DNA"/>
</dbReference>
<dbReference type="GO" id="GO:0003677">
    <property type="term" value="F:DNA binding"/>
    <property type="evidence" value="ECO:0007669"/>
    <property type="project" value="UniProtKB-KW"/>
</dbReference>
<reference evidence="6 7" key="1">
    <citation type="submission" date="2018-06" db="EMBL/GenBank/DDBJ databases">
        <authorList>
            <consortium name="Pathogen Informatics"/>
            <person name="Doyle S."/>
        </authorList>
    </citation>
    <scope>NUCLEOTIDE SEQUENCE [LARGE SCALE GENOMIC DNA]</scope>
    <source>
        <strain evidence="6 7">NCTC12120</strain>
    </source>
</reference>
<dbReference type="InterPro" id="IPR036388">
    <property type="entry name" value="WH-like_DNA-bd_sf"/>
</dbReference>
<dbReference type="PANTHER" id="PTHR30346:SF28">
    <property type="entry name" value="HTH-TYPE TRANSCRIPTIONAL REGULATOR CYNR"/>
    <property type="match status" value="1"/>
</dbReference>
<evidence type="ECO:0000256" key="2">
    <source>
        <dbReference type="ARBA" id="ARBA00023015"/>
    </source>
</evidence>
<organism evidence="6 7">
    <name type="scientific">Cedecea neteri</name>
    <dbReference type="NCBI Taxonomy" id="158822"/>
    <lineage>
        <taxon>Bacteria</taxon>
        <taxon>Pseudomonadati</taxon>
        <taxon>Pseudomonadota</taxon>
        <taxon>Gammaproteobacteria</taxon>
        <taxon>Enterobacterales</taxon>
        <taxon>Enterobacteriaceae</taxon>
        <taxon>Cedecea</taxon>
    </lineage>
</organism>
<dbReference type="PRINTS" id="PR00039">
    <property type="entry name" value="HTHLYSR"/>
</dbReference>
<evidence type="ECO:0000259" key="5">
    <source>
        <dbReference type="PROSITE" id="PS50931"/>
    </source>
</evidence>
<evidence type="ECO:0000313" key="6">
    <source>
        <dbReference type="EMBL" id="SQC93274.1"/>
    </source>
</evidence>
<evidence type="ECO:0000256" key="3">
    <source>
        <dbReference type="ARBA" id="ARBA00023125"/>
    </source>
</evidence>
<keyword evidence="3" id="KW-0238">DNA-binding</keyword>
<keyword evidence="4" id="KW-0804">Transcription</keyword>
<comment type="similarity">
    <text evidence="1">Belongs to the LysR transcriptional regulatory family.</text>
</comment>
<dbReference type="FunFam" id="1.10.10.10:FF:000001">
    <property type="entry name" value="LysR family transcriptional regulator"/>
    <property type="match status" value="1"/>
</dbReference>
<dbReference type="SUPFAM" id="SSF46785">
    <property type="entry name" value="Winged helix' DNA-binding domain"/>
    <property type="match status" value="1"/>
</dbReference>